<keyword evidence="9" id="KW-0862">Zinc</keyword>
<evidence type="ECO:0000256" key="6">
    <source>
        <dbReference type="ARBA" id="ARBA00022763"/>
    </source>
</evidence>
<dbReference type="Gene3D" id="3.40.50.300">
    <property type="entry name" value="P-loop containing nucleotide triphosphate hydrolases"/>
    <property type="match status" value="2"/>
</dbReference>
<evidence type="ECO:0000256" key="4">
    <source>
        <dbReference type="ARBA" id="ARBA00022723"/>
    </source>
</evidence>
<organism evidence="21 22">
    <name type="scientific">Aquilutibacter rugosus</name>
    <dbReference type="NCBI Taxonomy" id="3115820"/>
    <lineage>
        <taxon>Bacteria</taxon>
        <taxon>Pseudomonadati</taxon>
        <taxon>Pseudomonadota</taxon>
        <taxon>Gammaproteobacteria</taxon>
        <taxon>Lysobacterales</taxon>
        <taxon>Lysobacteraceae</taxon>
        <taxon>Aquilutibacter</taxon>
    </lineage>
</organism>
<dbReference type="SUPFAM" id="SSF52540">
    <property type="entry name" value="P-loop containing nucleoside triphosphate hydrolases"/>
    <property type="match status" value="1"/>
</dbReference>
<comment type="cofactor">
    <cofactor evidence="1">
        <name>Mg(2+)</name>
        <dbReference type="ChEBI" id="CHEBI:18420"/>
    </cofactor>
</comment>
<dbReference type="SMART" id="SM00487">
    <property type="entry name" value="DEXDc"/>
    <property type="match status" value="1"/>
</dbReference>
<evidence type="ECO:0000256" key="17">
    <source>
        <dbReference type="SAM" id="MobiDB-lite"/>
    </source>
</evidence>
<evidence type="ECO:0000256" key="13">
    <source>
        <dbReference type="ARBA" id="ARBA00023204"/>
    </source>
</evidence>
<dbReference type="EMBL" id="JAZHBO010000001">
    <property type="protein sequence ID" value="MEF2154718.1"/>
    <property type="molecule type" value="Genomic_DNA"/>
</dbReference>
<evidence type="ECO:0000256" key="2">
    <source>
        <dbReference type="ARBA" id="ARBA00001947"/>
    </source>
</evidence>
<evidence type="ECO:0000256" key="5">
    <source>
        <dbReference type="ARBA" id="ARBA00022741"/>
    </source>
</evidence>
<evidence type="ECO:0000256" key="7">
    <source>
        <dbReference type="ARBA" id="ARBA00022801"/>
    </source>
</evidence>
<evidence type="ECO:0000256" key="9">
    <source>
        <dbReference type="ARBA" id="ARBA00022833"/>
    </source>
</evidence>
<sequence>MESSPEAHALAILKNVWGYDAFRGQQLQIVAHVGAGGNAFVLMPTGGGKSLCYQVPGLMREGLCVVISPLIALMLDQVEALQARGIAAALLNSTLSDSDAATIEQQARDGTLKFLYLAPERLLTLKTIALLRECHIGLFAVDEAHCISQWGHDFRPEYRRLMLIREQWPEVPRIALTASADAPSRADIVRTLDLEQARLFLGSFDRTNIFYKVVPKHDAERQLLDYVAEHAHECGVVYAVSRAKVEALATLLRRHGYNTSIYHAGLSDADRSKNQREFLASKRMVMCATIAFGMGIDKPDVRFVAHVDLPRSMEGYYQETGRGGRDGERAEAWLCYSPGDRYRLRKMILASDSSPPRQRMELFKLDALLGYCESAVCRHQTLVGWFDEAHPGSCGMCDNCVPERTSNLPMNTVPNGHRAAQMALSAAWRLRNAECTHQALLDTLMGRVTDPVWCRDADSLAVFGKGQRMGLRGWQGVLRQLYGLGYLQLDPHQVSALRVSDKAMRALQQREILPITLPAPWAAEPENLPMPDNPSHQTPAERTRTAPRGPYQPVDLTGLSPAATARWHRLRKWRTDIAKSMQLPAYIVLHDRTLLAIAEHDPADLESLALIGGFGPVKLEKYGATVLELLEELRDTVH</sequence>
<dbReference type="InterPro" id="IPR001650">
    <property type="entry name" value="Helicase_C-like"/>
</dbReference>
<dbReference type="InterPro" id="IPR006293">
    <property type="entry name" value="DNA_helicase_ATP-dep_RecQ_bac"/>
</dbReference>
<name>A0ABU7UXI3_9GAMM</name>
<dbReference type="InterPro" id="IPR032284">
    <property type="entry name" value="RecQ_Zn-bd"/>
</dbReference>
<dbReference type="Pfam" id="PF16124">
    <property type="entry name" value="RecQ_Zn_bind"/>
    <property type="match status" value="1"/>
</dbReference>
<keyword evidence="14" id="KW-0413">Isomerase</keyword>
<keyword evidence="5" id="KW-0547">Nucleotide-binding</keyword>
<dbReference type="SMART" id="SM00341">
    <property type="entry name" value="HRDC"/>
    <property type="match status" value="1"/>
</dbReference>
<dbReference type="InterPro" id="IPR011545">
    <property type="entry name" value="DEAD/DEAH_box_helicase_dom"/>
</dbReference>
<dbReference type="Gene3D" id="1.10.150.80">
    <property type="entry name" value="HRDC domain"/>
    <property type="match status" value="1"/>
</dbReference>
<evidence type="ECO:0000256" key="16">
    <source>
        <dbReference type="NCBIfam" id="TIGR01389"/>
    </source>
</evidence>
<dbReference type="InterPro" id="IPR002121">
    <property type="entry name" value="HRDC_dom"/>
</dbReference>
<feature type="region of interest" description="Disordered" evidence="17">
    <location>
        <begin position="523"/>
        <end position="555"/>
    </location>
</feature>
<feature type="domain" description="HRDC" evidence="18">
    <location>
        <begin position="560"/>
        <end position="638"/>
    </location>
</feature>
<keyword evidence="4" id="KW-0479">Metal-binding</keyword>
<protein>
    <recommendedName>
        <fullName evidence="16">DNA helicase RecQ</fullName>
        <ecNumber evidence="16">5.6.2.4</ecNumber>
    </recommendedName>
</protein>
<evidence type="ECO:0000259" key="18">
    <source>
        <dbReference type="PROSITE" id="PS50967"/>
    </source>
</evidence>
<keyword evidence="6" id="KW-0227">DNA damage</keyword>
<comment type="cofactor">
    <cofactor evidence="2">
        <name>Zn(2+)</name>
        <dbReference type="ChEBI" id="CHEBI:29105"/>
    </cofactor>
</comment>
<dbReference type="InterPro" id="IPR036388">
    <property type="entry name" value="WH-like_DNA-bd_sf"/>
</dbReference>
<dbReference type="Pfam" id="PF00570">
    <property type="entry name" value="HRDC"/>
    <property type="match status" value="1"/>
</dbReference>
<dbReference type="InterPro" id="IPR036390">
    <property type="entry name" value="WH_DNA-bd_sf"/>
</dbReference>
<dbReference type="InterPro" id="IPR018982">
    <property type="entry name" value="RQC_domain"/>
</dbReference>
<keyword evidence="7 21" id="KW-0378">Hydrolase</keyword>
<proteinExistence type="inferred from homology"/>
<dbReference type="Pfam" id="PF00271">
    <property type="entry name" value="Helicase_C"/>
    <property type="match status" value="1"/>
</dbReference>
<dbReference type="RefSeq" id="WP_331702884.1">
    <property type="nucleotide sequence ID" value="NZ_JAZHBO010000001.1"/>
</dbReference>
<accession>A0ABU7UXI3</accession>
<evidence type="ECO:0000256" key="8">
    <source>
        <dbReference type="ARBA" id="ARBA00022806"/>
    </source>
</evidence>
<dbReference type="PANTHER" id="PTHR13710:SF105">
    <property type="entry name" value="ATP-DEPENDENT DNA HELICASE Q1"/>
    <property type="match status" value="1"/>
</dbReference>
<evidence type="ECO:0000256" key="14">
    <source>
        <dbReference type="ARBA" id="ARBA00023235"/>
    </source>
</evidence>
<dbReference type="SUPFAM" id="SSF47819">
    <property type="entry name" value="HRDC-like"/>
    <property type="match status" value="1"/>
</dbReference>
<dbReference type="SMART" id="SM00490">
    <property type="entry name" value="HELICc"/>
    <property type="match status" value="1"/>
</dbReference>
<keyword evidence="8 21" id="KW-0347">Helicase</keyword>
<reference evidence="21 22" key="1">
    <citation type="submission" date="2024-01" db="EMBL/GenBank/DDBJ databases">
        <title>Novel species of the genus Luteimonas isolated from rivers.</title>
        <authorList>
            <person name="Lu H."/>
        </authorList>
    </citation>
    <scope>NUCLEOTIDE SEQUENCE [LARGE SCALE GENOMIC DNA]</scope>
    <source>
        <strain evidence="21 22">FXH3W</strain>
    </source>
</reference>
<dbReference type="PROSITE" id="PS51194">
    <property type="entry name" value="HELICASE_CTER"/>
    <property type="match status" value="1"/>
</dbReference>
<dbReference type="GO" id="GO:0016787">
    <property type="term" value="F:hydrolase activity"/>
    <property type="evidence" value="ECO:0007669"/>
    <property type="project" value="UniProtKB-KW"/>
</dbReference>
<dbReference type="InterPro" id="IPR044876">
    <property type="entry name" value="HRDC_dom_sf"/>
</dbReference>
<comment type="caution">
    <text evidence="21">The sequence shown here is derived from an EMBL/GenBank/DDBJ whole genome shotgun (WGS) entry which is preliminary data.</text>
</comment>
<dbReference type="InterPro" id="IPR004589">
    <property type="entry name" value="DNA_helicase_ATP-dep_RecQ"/>
</dbReference>
<keyword evidence="12" id="KW-0233">DNA recombination</keyword>
<dbReference type="PROSITE" id="PS51192">
    <property type="entry name" value="HELICASE_ATP_BIND_1"/>
    <property type="match status" value="1"/>
</dbReference>
<dbReference type="Pfam" id="PF09382">
    <property type="entry name" value="RQC"/>
    <property type="match status" value="1"/>
</dbReference>
<dbReference type="InterPro" id="IPR027417">
    <property type="entry name" value="P-loop_NTPase"/>
</dbReference>
<dbReference type="Gene3D" id="1.10.10.10">
    <property type="entry name" value="Winged helix-like DNA-binding domain superfamily/Winged helix DNA-binding domain"/>
    <property type="match status" value="1"/>
</dbReference>
<dbReference type="NCBIfam" id="TIGR00614">
    <property type="entry name" value="recQ_fam"/>
    <property type="match status" value="1"/>
</dbReference>
<comment type="similarity">
    <text evidence="3">Belongs to the helicase family. RecQ subfamily.</text>
</comment>
<dbReference type="CDD" id="cd17920">
    <property type="entry name" value="DEXHc_RecQ"/>
    <property type="match status" value="1"/>
</dbReference>
<dbReference type="PROSITE" id="PS50967">
    <property type="entry name" value="HRDC"/>
    <property type="match status" value="1"/>
</dbReference>
<evidence type="ECO:0000256" key="15">
    <source>
        <dbReference type="ARBA" id="ARBA00034617"/>
    </source>
</evidence>
<evidence type="ECO:0000256" key="10">
    <source>
        <dbReference type="ARBA" id="ARBA00022840"/>
    </source>
</evidence>
<dbReference type="SUPFAM" id="SSF46785">
    <property type="entry name" value="Winged helix' DNA-binding domain"/>
    <property type="match status" value="1"/>
</dbReference>
<evidence type="ECO:0000256" key="3">
    <source>
        <dbReference type="ARBA" id="ARBA00005446"/>
    </source>
</evidence>
<evidence type="ECO:0000256" key="11">
    <source>
        <dbReference type="ARBA" id="ARBA00023125"/>
    </source>
</evidence>
<evidence type="ECO:0000256" key="12">
    <source>
        <dbReference type="ARBA" id="ARBA00023172"/>
    </source>
</evidence>
<dbReference type="Proteomes" id="UP001356170">
    <property type="component" value="Unassembled WGS sequence"/>
</dbReference>
<evidence type="ECO:0000313" key="21">
    <source>
        <dbReference type="EMBL" id="MEF2154718.1"/>
    </source>
</evidence>
<dbReference type="PANTHER" id="PTHR13710">
    <property type="entry name" value="DNA HELICASE RECQ FAMILY MEMBER"/>
    <property type="match status" value="1"/>
</dbReference>
<evidence type="ECO:0000259" key="20">
    <source>
        <dbReference type="PROSITE" id="PS51194"/>
    </source>
</evidence>
<comment type="catalytic activity">
    <reaction evidence="15">
        <text>Couples ATP hydrolysis with the unwinding of duplex DNA by translocating in the 3'-5' direction.</text>
        <dbReference type="EC" id="5.6.2.4"/>
    </reaction>
</comment>
<keyword evidence="22" id="KW-1185">Reference proteome</keyword>
<evidence type="ECO:0000256" key="1">
    <source>
        <dbReference type="ARBA" id="ARBA00001946"/>
    </source>
</evidence>
<keyword evidence="11" id="KW-0238">DNA-binding</keyword>
<keyword evidence="10" id="KW-0067">ATP-binding</keyword>
<dbReference type="GO" id="GO:0003678">
    <property type="term" value="F:DNA helicase activity"/>
    <property type="evidence" value="ECO:0007669"/>
    <property type="project" value="UniProtKB-EC"/>
</dbReference>
<dbReference type="NCBIfam" id="TIGR01389">
    <property type="entry name" value="recQ"/>
    <property type="match status" value="1"/>
</dbReference>
<evidence type="ECO:0000313" key="22">
    <source>
        <dbReference type="Proteomes" id="UP001356170"/>
    </source>
</evidence>
<dbReference type="InterPro" id="IPR014001">
    <property type="entry name" value="Helicase_ATP-bd"/>
</dbReference>
<feature type="domain" description="Helicase C-terminal" evidence="20">
    <location>
        <begin position="219"/>
        <end position="368"/>
    </location>
</feature>
<evidence type="ECO:0000259" key="19">
    <source>
        <dbReference type="PROSITE" id="PS51192"/>
    </source>
</evidence>
<dbReference type="EC" id="5.6.2.4" evidence="16"/>
<dbReference type="InterPro" id="IPR010997">
    <property type="entry name" value="HRDC-like_sf"/>
</dbReference>
<gene>
    <name evidence="21" type="primary">recQ</name>
    <name evidence="21" type="ORF">V3390_00460</name>
</gene>
<dbReference type="Pfam" id="PF00270">
    <property type="entry name" value="DEAD"/>
    <property type="match status" value="1"/>
</dbReference>
<dbReference type="SMART" id="SM00956">
    <property type="entry name" value="RQC"/>
    <property type="match status" value="1"/>
</dbReference>
<feature type="domain" description="Helicase ATP-binding" evidence="19">
    <location>
        <begin position="30"/>
        <end position="198"/>
    </location>
</feature>
<keyword evidence="13" id="KW-0234">DNA repair</keyword>